<dbReference type="Gene3D" id="3.40.50.300">
    <property type="entry name" value="P-loop containing nucleotide triphosphate hydrolases"/>
    <property type="match status" value="1"/>
</dbReference>
<dbReference type="InterPro" id="IPR027417">
    <property type="entry name" value="P-loop_NTPase"/>
</dbReference>
<sequence>MLTRESVQSNNLSSKIAFSPSRYTSPSIDNLIKKQIQDLRDRINNYKVLAHLRESGAGISSRDLPDHADIIIFGPTGSGKSSLIRTFYRALHNTKELGDDIQEKLSIKQKDENEGTTEFTAVVIKKQTKIDEEYKKNQIRITTGNQTINDDEFEEQYRKIRNKGKRSKDTELSSKIIAHDTRGQIWMDEREMRQLHILIKGKVKDKTKVEQRNYRYAYLLWEFWKRDQDLFPNTILQKGKSIKRKPHSLIFVFDGSMDEIPNGEEETKFYKDIIQMARRRKYVYPQIVLTCVDKIEDKLVEEEELKTGQQLDFFEKEQKLREIMDYKEEKVVLNLGIQRSSVHFIENYKTKDEEQKIRIDYKALRLLHECVQQSDSYIQSNIQEKNKCLIF</sequence>
<proteinExistence type="predicted"/>
<reference evidence="1 2" key="1">
    <citation type="submission" date="2014-06" db="EMBL/GenBank/DDBJ databases">
        <authorList>
            <person name="Swart Estienne"/>
        </authorList>
    </citation>
    <scope>NUCLEOTIDE SEQUENCE [LARGE SCALE GENOMIC DNA]</scope>
    <source>
        <strain evidence="1 2">130c</strain>
    </source>
</reference>
<dbReference type="InParanoid" id="A0A078B393"/>
<dbReference type="EMBL" id="CCKQ01016857">
    <property type="protein sequence ID" value="CDW88736.1"/>
    <property type="molecule type" value="Genomic_DNA"/>
</dbReference>
<gene>
    <name evidence="1" type="primary">Contig3539.g3776</name>
    <name evidence="1" type="ORF">STYLEM_17860</name>
</gene>
<dbReference type="AlphaFoldDB" id="A0A078B393"/>
<evidence type="ECO:0000313" key="1">
    <source>
        <dbReference type="EMBL" id="CDW88736.1"/>
    </source>
</evidence>
<dbReference type="SUPFAM" id="SSF52540">
    <property type="entry name" value="P-loop containing nucleoside triphosphate hydrolases"/>
    <property type="match status" value="2"/>
</dbReference>
<dbReference type="OrthoDB" id="25620at2759"/>
<protein>
    <submittedName>
        <fullName evidence="1">Uncharacterized protein</fullName>
    </submittedName>
</protein>
<organism evidence="1 2">
    <name type="scientific">Stylonychia lemnae</name>
    <name type="common">Ciliate</name>
    <dbReference type="NCBI Taxonomy" id="5949"/>
    <lineage>
        <taxon>Eukaryota</taxon>
        <taxon>Sar</taxon>
        <taxon>Alveolata</taxon>
        <taxon>Ciliophora</taxon>
        <taxon>Intramacronucleata</taxon>
        <taxon>Spirotrichea</taxon>
        <taxon>Stichotrichia</taxon>
        <taxon>Sporadotrichida</taxon>
        <taxon>Oxytrichidae</taxon>
        <taxon>Stylonychinae</taxon>
        <taxon>Stylonychia</taxon>
    </lineage>
</organism>
<name>A0A078B393_STYLE</name>
<dbReference type="OMA" id="LEYKFRH"/>
<evidence type="ECO:0000313" key="2">
    <source>
        <dbReference type="Proteomes" id="UP000039865"/>
    </source>
</evidence>
<dbReference type="Proteomes" id="UP000039865">
    <property type="component" value="Unassembled WGS sequence"/>
</dbReference>
<accession>A0A078B393</accession>
<keyword evidence="2" id="KW-1185">Reference proteome</keyword>